<gene>
    <name evidence="1" type="ORF">ALEPTO_LOCUS14227</name>
</gene>
<evidence type="ECO:0000313" key="2">
    <source>
        <dbReference type="Proteomes" id="UP000789508"/>
    </source>
</evidence>
<accession>A0A9N9JCN9</accession>
<keyword evidence="2" id="KW-1185">Reference proteome</keyword>
<name>A0A9N9JCN9_9GLOM</name>
<evidence type="ECO:0000313" key="1">
    <source>
        <dbReference type="EMBL" id="CAG8772554.1"/>
    </source>
</evidence>
<dbReference type="Proteomes" id="UP000789508">
    <property type="component" value="Unassembled WGS sequence"/>
</dbReference>
<protein>
    <submittedName>
        <fullName evidence="1">13129_t:CDS:1</fullName>
    </submittedName>
</protein>
<feature type="non-terminal residue" evidence="1">
    <location>
        <position position="186"/>
    </location>
</feature>
<dbReference type="OrthoDB" id="2397850at2759"/>
<reference evidence="1" key="1">
    <citation type="submission" date="2021-06" db="EMBL/GenBank/DDBJ databases">
        <authorList>
            <person name="Kallberg Y."/>
            <person name="Tangrot J."/>
            <person name="Rosling A."/>
        </authorList>
    </citation>
    <scope>NUCLEOTIDE SEQUENCE</scope>
    <source>
        <strain evidence="1">FL130A</strain>
    </source>
</reference>
<organism evidence="1 2">
    <name type="scientific">Ambispora leptoticha</name>
    <dbReference type="NCBI Taxonomy" id="144679"/>
    <lineage>
        <taxon>Eukaryota</taxon>
        <taxon>Fungi</taxon>
        <taxon>Fungi incertae sedis</taxon>
        <taxon>Mucoromycota</taxon>
        <taxon>Glomeromycotina</taxon>
        <taxon>Glomeromycetes</taxon>
        <taxon>Archaeosporales</taxon>
        <taxon>Ambisporaceae</taxon>
        <taxon>Ambispora</taxon>
    </lineage>
</organism>
<comment type="caution">
    <text evidence="1">The sequence shown here is derived from an EMBL/GenBank/DDBJ whole genome shotgun (WGS) entry which is preliminary data.</text>
</comment>
<proteinExistence type="predicted"/>
<dbReference type="EMBL" id="CAJVPS010053418">
    <property type="protein sequence ID" value="CAG8772554.1"/>
    <property type="molecule type" value="Genomic_DNA"/>
</dbReference>
<feature type="non-terminal residue" evidence="1">
    <location>
        <position position="1"/>
    </location>
</feature>
<dbReference type="AlphaFoldDB" id="A0A9N9JCN9"/>
<sequence length="186" mass="21575">TSKKNMVHKVQQLSGSVVQLRRKHHQHISKICATTKCPPELKTNDMKMIINKLICQNKKEYNIGFMKLTTRVSQINQISFNTAAESINTIFNFLTGDDTQSWTSTTTMRRWHHELSESYVRNIFQQANQSNYFTFGIMTNESGRGEKKILVECFMFWNSEKNMPNTVLLETKDLIRCNSDTISQAL</sequence>